<evidence type="ECO:0000256" key="1">
    <source>
        <dbReference type="SAM" id="MobiDB-lite"/>
    </source>
</evidence>
<feature type="compositionally biased region" description="Low complexity" evidence="1">
    <location>
        <begin position="156"/>
        <end position="166"/>
    </location>
</feature>
<dbReference type="HOGENOM" id="CLU_112222_1_0_1"/>
<accession>U5D8Q6</accession>
<reference evidence="3" key="1">
    <citation type="journal article" date="2013" name="Science">
        <title>The Amborella genome and the evolution of flowering plants.</title>
        <authorList>
            <consortium name="Amborella Genome Project"/>
        </authorList>
    </citation>
    <scope>NUCLEOTIDE SEQUENCE [LARGE SCALE GENOMIC DNA]</scope>
</reference>
<dbReference type="OMA" id="NERIGST"/>
<keyword evidence="3" id="KW-1185">Reference proteome</keyword>
<dbReference type="InterPro" id="IPR040003">
    <property type="entry name" value="PG18-like"/>
</dbReference>
<evidence type="ECO:0000313" key="2">
    <source>
        <dbReference type="EMBL" id="ERN18864.1"/>
    </source>
</evidence>
<protein>
    <submittedName>
        <fullName evidence="2">Uncharacterized protein</fullName>
    </submittedName>
</protein>
<organism evidence="2 3">
    <name type="scientific">Amborella trichopoda</name>
    <dbReference type="NCBI Taxonomy" id="13333"/>
    <lineage>
        <taxon>Eukaryota</taxon>
        <taxon>Viridiplantae</taxon>
        <taxon>Streptophyta</taxon>
        <taxon>Embryophyta</taxon>
        <taxon>Tracheophyta</taxon>
        <taxon>Spermatophyta</taxon>
        <taxon>Magnoliopsida</taxon>
        <taxon>Amborellales</taxon>
        <taxon>Amborellaceae</taxon>
        <taxon>Amborella</taxon>
    </lineage>
</organism>
<sequence>MEAMAFSFSYQTSLLSLSTQISPSLKYGALRSSHSSILSLSSKLSPCLHLGVRIQCSSTPNPSPGESDSKAVLDAFFVGKALAETLNERIGSTVGEFLSVVGRWQAEQQKQVQDFQEEVLERARKSKEKSSRAVMEQSGMASKSLAKPTDKEVSKESTVISSSTSSPANDDPSQDESNQD</sequence>
<dbReference type="EMBL" id="KI392078">
    <property type="protein sequence ID" value="ERN18864.1"/>
    <property type="molecule type" value="Genomic_DNA"/>
</dbReference>
<dbReference type="Proteomes" id="UP000017836">
    <property type="component" value="Unassembled WGS sequence"/>
</dbReference>
<dbReference type="PANTHER" id="PTHR35745">
    <property type="entry name" value="BNACNNG14650D PROTEIN"/>
    <property type="match status" value="1"/>
</dbReference>
<feature type="region of interest" description="Disordered" evidence="1">
    <location>
        <begin position="123"/>
        <end position="180"/>
    </location>
</feature>
<dbReference type="STRING" id="13333.U5D8Q6"/>
<dbReference type="GO" id="GO:0010027">
    <property type="term" value="P:thylakoid membrane organization"/>
    <property type="evidence" value="ECO:0007669"/>
    <property type="project" value="InterPro"/>
</dbReference>
<dbReference type="eggNOG" id="ENOG502S46M">
    <property type="taxonomic scope" value="Eukaryota"/>
</dbReference>
<dbReference type="Pfam" id="PF20711">
    <property type="entry name" value="DUF6825"/>
    <property type="match status" value="1"/>
</dbReference>
<dbReference type="GO" id="GO:0009535">
    <property type="term" value="C:chloroplast thylakoid membrane"/>
    <property type="evidence" value="ECO:0000318"/>
    <property type="project" value="GO_Central"/>
</dbReference>
<gene>
    <name evidence="2" type="ORF">AMTR_s00067p00140990</name>
</gene>
<dbReference type="Gramene" id="ERN18864">
    <property type="protein sequence ID" value="ERN18864"/>
    <property type="gene ID" value="AMTR_s00067p00140990"/>
</dbReference>
<dbReference type="KEGG" id="atr:18447234"/>
<dbReference type="OrthoDB" id="532061at2759"/>
<name>U5D8Q6_AMBTC</name>
<dbReference type="AlphaFoldDB" id="U5D8Q6"/>
<proteinExistence type="predicted"/>
<dbReference type="PANTHER" id="PTHR35745:SF1">
    <property type="entry name" value="OS04G0513000 PROTEIN"/>
    <property type="match status" value="1"/>
</dbReference>
<evidence type="ECO:0000313" key="3">
    <source>
        <dbReference type="Proteomes" id="UP000017836"/>
    </source>
</evidence>